<dbReference type="EMBL" id="PECH01000001">
    <property type="protein sequence ID" value="TDZ87049.1"/>
    <property type="molecule type" value="Genomic_DNA"/>
</dbReference>
<evidence type="ECO:0000313" key="3">
    <source>
        <dbReference type="Proteomes" id="UP000295117"/>
    </source>
</evidence>
<dbReference type="Proteomes" id="UP000295117">
    <property type="component" value="Unassembled WGS sequence"/>
</dbReference>
<dbReference type="RefSeq" id="WP_134069279.1">
    <property type="nucleotide sequence ID" value="NZ_PECH01000001.1"/>
</dbReference>
<evidence type="ECO:0008006" key="4">
    <source>
        <dbReference type="Google" id="ProtNLM"/>
    </source>
</evidence>
<organism evidence="2 3">
    <name type="scientific">Mycobacteroides salmoniphilum</name>
    <dbReference type="NCBI Taxonomy" id="404941"/>
    <lineage>
        <taxon>Bacteria</taxon>
        <taxon>Bacillati</taxon>
        <taxon>Actinomycetota</taxon>
        <taxon>Actinomycetes</taxon>
        <taxon>Mycobacteriales</taxon>
        <taxon>Mycobacteriaceae</taxon>
        <taxon>Mycobacteroides</taxon>
    </lineage>
</organism>
<proteinExistence type="predicted"/>
<feature type="transmembrane region" description="Helical" evidence="1">
    <location>
        <begin position="68"/>
        <end position="88"/>
    </location>
</feature>
<accession>A0A4R8S6H3</accession>
<feature type="transmembrane region" description="Helical" evidence="1">
    <location>
        <begin position="136"/>
        <end position="154"/>
    </location>
</feature>
<keyword evidence="1" id="KW-0812">Transmembrane</keyword>
<reference evidence="2 3" key="1">
    <citation type="journal article" date="2019" name="Sci. Rep.">
        <title>Extended insight into the Mycobacterium chelonae-abscessus complex through whole genome sequencing of Mycobacterium salmoniphilum outbreak and Mycobacterium salmoniphilum-like strains.</title>
        <authorList>
            <person name="Behra P.R.K."/>
            <person name="Das S."/>
            <person name="Pettersson B.M.F."/>
            <person name="Shirreff L."/>
            <person name="DuCote T."/>
            <person name="Jacobsson K.G."/>
            <person name="Ennis D.G."/>
            <person name="Kirsebom L.A."/>
        </authorList>
    </citation>
    <scope>NUCLEOTIDE SEQUENCE [LARGE SCALE GENOMIC DNA]</scope>
    <source>
        <strain evidence="2 3">DE 4585</strain>
    </source>
</reference>
<dbReference type="InterPro" id="IPR011047">
    <property type="entry name" value="Quinoprotein_ADH-like_sf"/>
</dbReference>
<feature type="transmembrane region" description="Helical" evidence="1">
    <location>
        <begin position="21"/>
        <end position="40"/>
    </location>
</feature>
<dbReference type="InterPro" id="IPR015943">
    <property type="entry name" value="WD40/YVTN_repeat-like_dom_sf"/>
</dbReference>
<evidence type="ECO:0000256" key="1">
    <source>
        <dbReference type="SAM" id="Phobius"/>
    </source>
</evidence>
<protein>
    <recommendedName>
        <fullName evidence="4">PQQ enzyme repeat protein</fullName>
    </recommendedName>
</protein>
<dbReference type="SUPFAM" id="SSF50998">
    <property type="entry name" value="Quinoprotein alcohol dehydrogenase-like"/>
    <property type="match status" value="1"/>
</dbReference>
<dbReference type="Gene3D" id="2.130.10.10">
    <property type="entry name" value="YVTN repeat-like/Quinoprotein amine dehydrogenase"/>
    <property type="match status" value="1"/>
</dbReference>
<comment type="caution">
    <text evidence="2">The sequence shown here is derived from an EMBL/GenBank/DDBJ whole genome shotgun (WGS) entry which is preliminary data.</text>
</comment>
<keyword evidence="1" id="KW-0472">Membrane</keyword>
<evidence type="ECO:0000313" key="2">
    <source>
        <dbReference type="EMBL" id="TDZ87049.1"/>
    </source>
</evidence>
<sequence>MWGEGFRGRVALAVKRVARPSSWAAVCLLLPAIALATYSLRATGPTGQGPQAWAIENSLWGVQNPGNIAGWARAFAAAALLALAVRWVNRKVSRLLTRTIAVVGLFLMCTATYSLVRFYLQVSSEYPPTQQIPLAYAAWSLTIFGLIATLLAAAPADTPDPLSWRTAGAGALVGALVSVLVTGFAYYESNDGRFIDAATAAPSAPPVPLTDVDQRIFSISMGPAPTPDLPTSDPQIVSTTTGFAVLRANRVTAYGPRGQERWHYERTGPTDVLLKRIQVFDQGTTVVLDTARWGLSVAPLYIGLDADTGRLLWTSHDRELGDVLQLAELGPTLHAINGDYGSRPWTRVDTRTGQYAQTQEQPQCDGDRQDTPTLVVLVGVCEPDKANTRVYTFDPATGARRWASPPVRYNRGSDVVESTGPNSFLVSSHRNLSPSSHGIPEATDVTLVDIANQRVVSLSKPGESNSSADGNGWFALTSTRYLYNPSGQPQCRLPEIAFAMGQLPFGSHLFATAGNRVLMINFMDPLNLHIIETAHCTVEHRVSTSAFVKKMLMAPGVLLALQESDGELHLDGYARSPGMN</sequence>
<feature type="transmembrane region" description="Helical" evidence="1">
    <location>
        <begin position="166"/>
        <end position="187"/>
    </location>
</feature>
<dbReference type="AlphaFoldDB" id="A0A4R8S6H3"/>
<gene>
    <name evidence="2" type="ORF">DE4585_00036</name>
</gene>
<feature type="transmembrane region" description="Helical" evidence="1">
    <location>
        <begin position="95"/>
        <end position="116"/>
    </location>
</feature>
<keyword evidence="1" id="KW-1133">Transmembrane helix</keyword>
<name>A0A4R8S6H3_9MYCO</name>